<sequence>MSVFIKPSTSIAQLKNTIIQKLGVHDMKWVKKLFYRIQISIVRDVLFHCCRQFSEVRTHEMLAKFGDMVFSSEGLNQNPQSVVIPGASS</sequence>
<keyword evidence="2" id="KW-1185">Reference proteome</keyword>
<gene>
    <name evidence="1" type="ORF">Ahy_B09g097661</name>
</gene>
<protein>
    <submittedName>
        <fullName evidence="1">Uncharacterized protein</fullName>
    </submittedName>
</protein>
<name>A0A444XQ54_ARAHY</name>
<evidence type="ECO:0000313" key="1">
    <source>
        <dbReference type="EMBL" id="RYQ91675.1"/>
    </source>
</evidence>
<evidence type="ECO:0000313" key="2">
    <source>
        <dbReference type="Proteomes" id="UP000289738"/>
    </source>
</evidence>
<dbReference type="Proteomes" id="UP000289738">
    <property type="component" value="Chromosome B09"/>
</dbReference>
<organism evidence="1 2">
    <name type="scientific">Arachis hypogaea</name>
    <name type="common">Peanut</name>
    <dbReference type="NCBI Taxonomy" id="3818"/>
    <lineage>
        <taxon>Eukaryota</taxon>
        <taxon>Viridiplantae</taxon>
        <taxon>Streptophyta</taxon>
        <taxon>Embryophyta</taxon>
        <taxon>Tracheophyta</taxon>
        <taxon>Spermatophyta</taxon>
        <taxon>Magnoliopsida</taxon>
        <taxon>eudicotyledons</taxon>
        <taxon>Gunneridae</taxon>
        <taxon>Pentapetalae</taxon>
        <taxon>rosids</taxon>
        <taxon>fabids</taxon>
        <taxon>Fabales</taxon>
        <taxon>Fabaceae</taxon>
        <taxon>Papilionoideae</taxon>
        <taxon>50 kb inversion clade</taxon>
        <taxon>dalbergioids sensu lato</taxon>
        <taxon>Dalbergieae</taxon>
        <taxon>Pterocarpus clade</taxon>
        <taxon>Arachis</taxon>
    </lineage>
</organism>
<proteinExistence type="predicted"/>
<accession>A0A444XQ54</accession>
<dbReference type="AlphaFoldDB" id="A0A444XQ54"/>
<reference evidence="1 2" key="1">
    <citation type="submission" date="2019-01" db="EMBL/GenBank/DDBJ databases">
        <title>Sequencing of cultivated peanut Arachis hypogaea provides insights into genome evolution and oil improvement.</title>
        <authorList>
            <person name="Chen X."/>
        </authorList>
    </citation>
    <scope>NUCLEOTIDE SEQUENCE [LARGE SCALE GENOMIC DNA]</scope>
    <source>
        <strain evidence="2">cv. Fuhuasheng</strain>
        <tissue evidence="1">Leaves</tissue>
    </source>
</reference>
<comment type="caution">
    <text evidence="1">The sequence shown here is derived from an EMBL/GenBank/DDBJ whole genome shotgun (WGS) entry which is preliminary data.</text>
</comment>
<dbReference type="EMBL" id="SDMP01000019">
    <property type="protein sequence ID" value="RYQ91675.1"/>
    <property type="molecule type" value="Genomic_DNA"/>
</dbReference>